<proteinExistence type="predicted"/>
<feature type="compositionally biased region" description="Low complexity" evidence="1">
    <location>
        <begin position="115"/>
        <end position="129"/>
    </location>
</feature>
<gene>
    <name evidence="2" type="ORF">F8M41_004571</name>
</gene>
<feature type="region of interest" description="Disordered" evidence="1">
    <location>
        <begin position="112"/>
        <end position="133"/>
    </location>
</feature>
<organism evidence="2 3">
    <name type="scientific">Gigaspora margarita</name>
    <dbReference type="NCBI Taxonomy" id="4874"/>
    <lineage>
        <taxon>Eukaryota</taxon>
        <taxon>Fungi</taxon>
        <taxon>Fungi incertae sedis</taxon>
        <taxon>Mucoromycota</taxon>
        <taxon>Glomeromycotina</taxon>
        <taxon>Glomeromycetes</taxon>
        <taxon>Diversisporales</taxon>
        <taxon>Gigasporaceae</taxon>
        <taxon>Gigaspora</taxon>
    </lineage>
</organism>
<accession>A0A8H3X9I4</accession>
<dbReference type="AlphaFoldDB" id="A0A8H3X9I4"/>
<keyword evidence="3" id="KW-1185">Reference proteome</keyword>
<dbReference type="EMBL" id="WTPW01001419">
    <property type="protein sequence ID" value="KAF0436925.1"/>
    <property type="molecule type" value="Genomic_DNA"/>
</dbReference>
<dbReference type="OrthoDB" id="2413925at2759"/>
<evidence type="ECO:0000256" key="1">
    <source>
        <dbReference type="SAM" id="MobiDB-lite"/>
    </source>
</evidence>
<sequence>MPISYPTKKENLPTAIRVPARRITYMSGVNALTGGLRKGNSNVVSSNKLNFNKEFCNNKPIKLIQETRIKAPTTTIPLRKSTIANFSKVNTAPKSRTRAIAHKDTQVKFKSNPASNVVSSSKLKSVSNKPTKPIQETRIKAPTTTVPLRKPTIASLSKVNTAPKSRTRATAHKDTQVKFKSNPASLEEILSSKTANDADKKRSQTLIGRGLRPKSTVGTANRINRMTDLSRSRMTYSYRVKKPCDSKTSGALRVPRIPTKVSSSTRPLSTARESLLMTPARRYPSSITRRITTSYVNKGVSVLGNIKANRLTMISNLGQKNPEITPDSLLEPMRNLKLRRLSRKPITIDDLKPSIDTPSKLDEVLELAASIPLPPSPVSEHEALVNVDKQQKCEGDKEPPNGSHLPTVEEFRLFEELEKLEKQLEQEISEVVTPANN</sequence>
<name>A0A8H3X9I4_GIGMA</name>
<protein>
    <submittedName>
        <fullName evidence="2">Uncharacterized protein</fullName>
    </submittedName>
</protein>
<comment type="caution">
    <text evidence="2">The sequence shown here is derived from an EMBL/GenBank/DDBJ whole genome shotgun (WGS) entry which is preliminary data.</text>
</comment>
<evidence type="ECO:0000313" key="3">
    <source>
        <dbReference type="Proteomes" id="UP000439903"/>
    </source>
</evidence>
<evidence type="ECO:0000313" key="2">
    <source>
        <dbReference type="EMBL" id="KAF0436925.1"/>
    </source>
</evidence>
<dbReference type="Proteomes" id="UP000439903">
    <property type="component" value="Unassembled WGS sequence"/>
</dbReference>
<reference evidence="2 3" key="1">
    <citation type="journal article" date="2019" name="Environ. Microbiol.">
        <title>At the nexus of three kingdoms: the genome of the mycorrhizal fungus Gigaspora margarita provides insights into plant, endobacterial and fungal interactions.</title>
        <authorList>
            <person name="Venice F."/>
            <person name="Ghignone S."/>
            <person name="Salvioli di Fossalunga A."/>
            <person name="Amselem J."/>
            <person name="Novero M."/>
            <person name="Xianan X."/>
            <person name="Sedzielewska Toro K."/>
            <person name="Morin E."/>
            <person name="Lipzen A."/>
            <person name="Grigoriev I.V."/>
            <person name="Henrissat B."/>
            <person name="Martin F.M."/>
            <person name="Bonfante P."/>
        </authorList>
    </citation>
    <scope>NUCLEOTIDE SEQUENCE [LARGE SCALE GENOMIC DNA]</scope>
    <source>
        <strain evidence="2 3">BEG34</strain>
    </source>
</reference>
<feature type="region of interest" description="Disordered" evidence="1">
    <location>
        <begin position="188"/>
        <end position="216"/>
    </location>
</feature>